<accession>A0A098Y9M2</accession>
<protein>
    <recommendedName>
        <fullName evidence="3">UspA domain-containing protein</fullName>
    </recommendedName>
</protein>
<dbReference type="OrthoDB" id="5184682at2"/>
<sequence>MRRCLIVANQTLTTDTLSAAVEERVAAETHEFHVVAPATPLDDQVDVPSAYRHLGPAPADRAYALAAQRLDHALDQLGSLGATVTGEVGDPDALEAVRTTLRHFTADEIIVSTLPHGLSRWLHRDLPSRLRKVTGVTVTHLVADQEADAST</sequence>
<dbReference type="RefSeq" id="WP_036334981.1">
    <property type="nucleotide sequence ID" value="NZ_JPMX01000025.1"/>
</dbReference>
<keyword evidence="2" id="KW-1185">Reference proteome</keyword>
<gene>
    <name evidence="1" type="ORF">IN07_08195</name>
</gene>
<proteinExistence type="predicted"/>
<dbReference type="InterPro" id="IPR014729">
    <property type="entry name" value="Rossmann-like_a/b/a_fold"/>
</dbReference>
<evidence type="ECO:0000313" key="2">
    <source>
        <dbReference type="Proteomes" id="UP000029713"/>
    </source>
</evidence>
<dbReference type="SUPFAM" id="SSF52402">
    <property type="entry name" value="Adenine nucleotide alpha hydrolases-like"/>
    <property type="match status" value="1"/>
</dbReference>
<evidence type="ECO:0000313" key="1">
    <source>
        <dbReference type="EMBL" id="KGH47189.1"/>
    </source>
</evidence>
<dbReference type="Gene3D" id="3.40.50.620">
    <property type="entry name" value="HUPs"/>
    <property type="match status" value="1"/>
</dbReference>
<reference evidence="1 2" key="1">
    <citation type="submission" date="2014-07" db="EMBL/GenBank/DDBJ databases">
        <title>Biosystematic studies on Modestobacter strains isolated from extreme hyper-arid desert soil and from historic building.</title>
        <authorList>
            <person name="Bukarasam K."/>
            <person name="Bull A."/>
            <person name="Girard G."/>
            <person name="van Wezel G."/>
            <person name="Goodfellow M."/>
        </authorList>
    </citation>
    <scope>NUCLEOTIDE SEQUENCE [LARGE SCALE GENOMIC DNA]</scope>
    <source>
        <strain evidence="1 2">KNN45-2b</strain>
    </source>
</reference>
<dbReference type="Proteomes" id="UP000029713">
    <property type="component" value="Unassembled WGS sequence"/>
</dbReference>
<comment type="caution">
    <text evidence="1">The sequence shown here is derived from an EMBL/GenBank/DDBJ whole genome shotgun (WGS) entry which is preliminary data.</text>
</comment>
<dbReference type="STRING" id="1522368.IN07_08195"/>
<dbReference type="AlphaFoldDB" id="A0A098Y9M2"/>
<evidence type="ECO:0008006" key="3">
    <source>
        <dbReference type="Google" id="ProtNLM"/>
    </source>
</evidence>
<organism evidence="1 2">
    <name type="scientific">Modestobacter caceresii</name>
    <dbReference type="NCBI Taxonomy" id="1522368"/>
    <lineage>
        <taxon>Bacteria</taxon>
        <taxon>Bacillati</taxon>
        <taxon>Actinomycetota</taxon>
        <taxon>Actinomycetes</taxon>
        <taxon>Geodermatophilales</taxon>
        <taxon>Geodermatophilaceae</taxon>
        <taxon>Modestobacter</taxon>
    </lineage>
</organism>
<dbReference type="EMBL" id="JPMX01000025">
    <property type="protein sequence ID" value="KGH47189.1"/>
    <property type="molecule type" value="Genomic_DNA"/>
</dbReference>
<name>A0A098Y9M2_9ACTN</name>